<keyword evidence="10" id="KW-1185">Reference proteome</keyword>
<evidence type="ECO:0000256" key="3">
    <source>
        <dbReference type="ARBA" id="ARBA00022692"/>
    </source>
</evidence>
<gene>
    <name evidence="9" type="ORF">ANCCEY_15916</name>
</gene>
<dbReference type="PANTHER" id="PTHR12372">
    <property type="entry name" value="PECANEX"/>
    <property type="match status" value="1"/>
</dbReference>
<feature type="non-terminal residue" evidence="9">
    <location>
        <position position="222"/>
    </location>
</feature>
<dbReference type="GO" id="GO:0005783">
    <property type="term" value="C:endoplasmic reticulum"/>
    <property type="evidence" value="ECO:0007669"/>
    <property type="project" value="TreeGrafter"/>
</dbReference>
<evidence type="ECO:0000256" key="4">
    <source>
        <dbReference type="ARBA" id="ARBA00022989"/>
    </source>
</evidence>
<comment type="subcellular location">
    <subcellularLocation>
        <location evidence="1 6">Membrane</location>
        <topology evidence="1 6">Multi-pass membrane protein</topology>
    </subcellularLocation>
</comment>
<feature type="non-terminal residue" evidence="9">
    <location>
        <position position="1"/>
    </location>
</feature>
<evidence type="ECO:0000256" key="6">
    <source>
        <dbReference type="RuleBase" id="RU367089"/>
    </source>
</evidence>
<dbReference type="InterPro" id="IPR007735">
    <property type="entry name" value="Pecanex_C"/>
</dbReference>
<organism evidence="9 10">
    <name type="scientific">Ancylostoma ceylanicum</name>
    <dbReference type="NCBI Taxonomy" id="53326"/>
    <lineage>
        <taxon>Eukaryota</taxon>
        <taxon>Metazoa</taxon>
        <taxon>Ecdysozoa</taxon>
        <taxon>Nematoda</taxon>
        <taxon>Chromadorea</taxon>
        <taxon>Rhabditida</taxon>
        <taxon>Rhabditina</taxon>
        <taxon>Rhabditomorpha</taxon>
        <taxon>Strongyloidea</taxon>
        <taxon>Ancylostomatidae</taxon>
        <taxon>Ancylostomatinae</taxon>
        <taxon>Ancylostoma</taxon>
    </lineage>
</organism>
<dbReference type="InterPro" id="IPR039797">
    <property type="entry name" value="Pecanex"/>
</dbReference>
<feature type="compositionally biased region" description="Polar residues" evidence="7">
    <location>
        <begin position="141"/>
        <end position="150"/>
    </location>
</feature>
<evidence type="ECO:0000256" key="5">
    <source>
        <dbReference type="ARBA" id="ARBA00023136"/>
    </source>
</evidence>
<sequence length="222" mass="23778">DHFAAPDDFDDPESLYDLIAEHQTKLFISHEHDPAWRRAIIANTPSLLALRHMNMINSSADQPVGYPIYVSPLTTSFAETHSQMENIVGPPITVEGIGSAIRKAWTALRAHFGPSGSSSLGLQGGCGASVPPIALQQLSAMQPQQKQAGTSEIDDRTSTTSAHVENSIVHMTPDGSARVTLARRVPGSGDTPPGISKYSSTDSVPQAVAKRISADRKTEEKE</sequence>
<dbReference type="GO" id="GO:0016020">
    <property type="term" value="C:membrane"/>
    <property type="evidence" value="ECO:0007669"/>
    <property type="project" value="UniProtKB-SubCell"/>
</dbReference>
<comment type="similarity">
    <text evidence="2 6">Belongs to the pecanex family.</text>
</comment>
<evidence type="ECO:0000313" key="9">
    <source>
        <dbReference type="EMBL" id="EPB65021.1"/>
    </source>
</evidence>
<reference evidence="9 10" key="1">
    <citation type="submission" date="2013-05" db="EMBL/GenBank/DDBJ databases">
        <title>Draft genome of the parasitic nematode Anyclostoma ceylanicum.</title>
        <authorList>
            <person name="Mitreva M."/>
        </authorList>
    </citation>
    <scope>NUCLEOTIDE SEQUENCE [LARGE SCALE GENOMIC DNA]</scope>
</reference>
<accession>A0A0D6L6A4</accession>
<keyword evidence="5" id="KW-0472">Membrane</keyword>
<dbReference type="AlphaFoldDB" id="A0A0D6L6A4"/>
<feature type="compositionally biased region" description="Basic and acidic residues" evidence="7">
    <location>
        <begin position="212"/>
        <end position="222"/>
    </location>
</feature>
<feature type="region of interest" description="Disordered" evidence="7">
    <location>
        <begin position="141"/>
        <end position="222"/>
    </location>
</feature>
<feature type="domain" description="Pecanex C-terminal" evidence="8">
    <location>
        <begin position="1"/>
        <end position="53"/>
    </location>
</feature>
<dbReference type="PANTHER" id="PTHR12372:SF7">
    <property type="entry name" value="PROTEIN PECANEX"/>
    <property type="match status" value="1"/>
</dbReference>
<keyword evidence="3" id="KW-0812">Transmembrane</keyword>
<evidence type="ECO:0000256" key="2">
    <source>
        <dbReference type="ARBA" id="ARBA00010170"/>
    </source>
</evidence>
<dbReference type="Pfam" id="PF05041">
    <property type="entry name" value="Pecanex_C"/>
    <property type="match status" value="2"/>
</dbReference>
<evidence type="ECO:0000313" key="10">
    <source>
        <dbReference type="Proteomes" id="UP000054495"/>
    </source>
</evidence>
<evidence type="ECO:0000256" key="1">
    <source>
        <dbReference type="ARBA" id="ARBA00004141"/>
    </source>
</evidence>
<name>A0A0D6L6A4_9BILA</name>
<dbReference type="GO" id="GO:0007029">
    <property type="term" value="P:endoplasmic reticulum organization"/>
    <property type="evidence" value="ECO:0007669"/>
    <property type="project" value="TreeGrafter"/>
</dbReference>
<dbReference type="Proteomes" id="UP000054495">
    <property type="component" value="Unassembled WGS sequence"/>
</dbReference>
<proteinExistence type="inferred from homology"/>
<evidence type="ECO:0000259" key="8">
    <source>
        <dbReference type="Pfam" id="PF05041"/>
    </source>
</evidence>
<feature type="domain" description="Pecanex C-terminal" evidence="8">
    <location>
        <begin position="54"/>
        <end position="83"/>
    </location>
</feature>
<dbReference type="EMBL" id="KE132867">
    <property type="protein sequence ID" value="EPB65021.1"/>
    <property type="molecule type" value="Genomic_DNA"/>
</dbReference>
<keyword evidence="4" id="KW-1133">Transmembrane helix</keyword>
<protein>
    <recommendedName>
        <fullName evidence="6">Pecanex-like protein</fullName>
    </recommendedName>
</protein>
<evidence type="ECO:0000256" key="7">
    <source>
        <dbReference type="SAM" id="MobiDB-lite"/>
    </source>
</evidence>